<dbReference type="RefSeq" id="WP_107975669.1">
    <property type="nucleotide sequence ID" value="NZ_BMEZ01000009.1"/>
</dbReference>
<proteinExistence type="predicted"/>
<gene>
    <name evidence="1" type="ORF">C8N44_10880</name>
</gene>
<dbReference type="Proteomes" id="UP000244069">
    <property type="component" value="Unassembled WGS sequence"/>
</dbReference>
<sequence>MTRPSLRLLPVLALAILMAWVAAWSAFHMAPDRATNDRIATSFATGLTEADLCGDLGADHRCPFCHKLPDAARPAPPDRTHAIRHATCTVLGADLVFGPQHLHPHVSSRAPPRAA</sequence>
<accession>A0A2T6AYC5</accession>
<dbReference type="OrthoDB" id="7871900at2"/>
<organism evidence="1 2">
    <name type="scientific">Allosediminivita pacifica</name>
    <dbReference type="NCBI Taxonomy" id="1267769"/>
    <lineage>
        <taxon>Bacteria</taxon>
        <taxon>Pseudomonadati</taxon>
        <taxon>Pseudomonadota</taxon>
        <taxon>Alphaproteobacteria</taxon>
        <taxon>Rhodobacterales</taxon>
        <taxon>Paracoccaceae</taxon>
        <taxon>Allosediminivita</taxon>
    </lineage>
</organism>
<comment type="caution">
    <text evidence="1">The sequence shown here is derived from an EMBL/GenBank/DDBJ whole genome shotgun (WGS) entry which is preliminary data.</text>
</comment>
<evidence type="ECO:0000313" key="2">
    <source>
        <dbReference type="Proteomes" id="UP000244069"/>
    </source>
</evidence>
<evidence type="ECO:0000313" key="1">
    <source>
        <dbReference type="EMBL" id="PTX48802.1"/>
    </source>
</evidence>
<keyword evidence="2" id="KW-1185">Reference proteome</keyword>
<name>A0A2T6AYC5_9RHOB</name>
<dbReference type="EMBL" id="QBKN01000008">
    <property type="protein sequence ID" value="PTX48802.1"/>
    <property type="molecule type" value="Genomic_DNA"/>
</dbReference>
<reference evidence="1 2" key="1">
    <citation type="submission" date="2018-04" db="EMBL/GenBank/DDBJ databases">
        <title>Genomic Encyclopedia of Archaeal and Bacterial Type Strains, Phase II (KMG-II): from individual species to whole genera.</title>
        <authorList>
            <person name="Goeker M."/>
        </authorList>
    </citation>
    <scope>NUCLEOTIDE SEQUENCE [LARGE SCALE GENOMIC DNA]</scope>
    <source>
        <strain evidence="1 2">DSM 29329</strain>
    </source>
</reference>
<protein>
    <submittedName>
        <fullName evidence="1">Uncharacterized protein</fullName>
    </submittedName>
</protein>
<dbReference type="AlphaFoldDB" id="A0A2T6AYC5"/>